<dbReference type="RefSeq" id="WP_111739253.1">
    <property type="nucleotide sequence ID" value="NZ_LR698987.1"/>
</dbReference>
<dbReference type="InterPro" id="IPR050177">
    <property type="entry name" value="Lipid_A_modif_metabolic_enz"/>
</dbReference>
<dbReference type="KEGG" id="lri:NCTC12151_00627"/>
<dbReference type="PANTHER" id="PTHR43245">
    <property type="entry name" value="BIFUNCTIONAL POLYMYXIN RESISTANCE PROTEIN ARNA"/>
    <property type="match status" value="1"/>
</dbReference>
<feature type="domain" description="NAD-dependent epimerase/dehydratase" evidence="1">
    <location>
        <begin position="3"/>
        <end position="213"/>
    </location>
</feature>
<sequence>MKILITGASGFIGSAFLRRFAALGDVSLCGVGRRQQSDLPPSVHYCALALDRLNELDFTPDVVIHAAGRASPWGTRQDYLQDNVDTTQQVIDFCRRRGLPRLIFLSSAAVYYRFEHRLGLRESDTIGPEFTGEYGRSKRQAELLVEGYEGEKTILRPCAVFGPGDSLLFPPLVAAAKKGQLVRLSAEGVKAQADMMHVDALCDYLMRAATRPRLRLYYNLSANCPVETESLLRQVLQQLDLPAPGKTVRLGTALRIAGVFEWLWRWLPLAGEPPITRFGVAVFGYAATLDVTAMLEDFGSPPEEFFPSLQAFLQEYKTVTP</sequence>
<organism evidence="2 3">
    <name type="scientific">Leminorella richardii</name>
    <dbReference type="NCBI Taxonomy" id="158841"/>
    <lineage>
        <taxon>Bacteria</taxon>
        <taxon>Pseudomonadati</taxon>
        <taxon>Pseudomonadota</taxon>
        <taxon>Gammaproteobacteria</taxon>
        <taxon>Enterobacterales</taxon>
        <taxon>Budviciaceae</taxon>
        <taxon>Leminorella</taxon>
    </lineage>
</organism>
<dbReference type="AlphaFoldDB" id="A0A2X4UNE6"/>
<evidence type="ECO:0000313" key="2">
    <source>
        <dbReference type="EMBL" id="SQI36122.1"/>
    </source>
</evidence>
<dbReference type="CDD" id="cd08946">
    <property type="entry name" value="SDR_e"/>
    <property type="match status" value="1"/>
</dbReference>
<dbReference type="Proteomes" id="UP000249005">
    <property type="component" value="Chromosome 1"/>
</dbReference>
<dbReference type="PANTHER" id="PTHR43245:SF24">
    <property type="entry name" value="DEHYDROGENASE"/>
    <property type="match status" value="1"/>
</dbReference>
<accession>A0A2X4UNE6</accession>
<dbReference type="Pfam" id="PF01370">
    <property type="entry name" value="Epimerase"/>
    <property type="match status" value="1"/>
</dbReference>
<dbReference type="InterPro" id="IPR001509">
    <property type="entry name" value="Epimerase_deHydtase"/>
</dbReference>
<keyword evidence="3" id="KW-1185">Reference proteome</keyword>
<dbReference type="SUPFAM" id="SSF51735">
    <property type="entry name" value="NAD(P)-binding Rossmann-fold domains"/>
    <property type="match status" value="1"/>
</dbReference>
<dbReference type="InterPro" id="IPR036291">
    <property type="entry name" value="NAD(P)-bd_dom_sf"/>
</dbReference>
<dbReference type="OrthoDB" id="9801056at2"/>
<proteinExistence type="predicted"/>
<reference evidence="2 3" key="1">
    <citation type="submission" date="2018-06" db="EMBL/GenBank/DDBJ databases">
        <authorList>
            <consortium name="Pathogen Informatics"/>
            <person name="Doyle S."/>
        </authorList>
    </citation>
    <scope>NUCLEOTIDE SEQUENCE [LARGE SCALE GENOMIC DNA]</scope>
    <source>
        <strain evidence="2 3">NCTC12151</strain>
    </source>
</reference>
<dbReference type="Gene3D" id="3.40.50.720">
    <property type="entry name" value="NAD(P)-binding Rossmann-like Domain"/>
    <property type="match status" value="1"/>
</dbReference>
<evidence type="ECO:0000259" key="1">
    <source>
        <dbReference type="Pfam" id="PF01370"/>
    </source>
</evidence>
<name>A0A2X4UNE6_9GAMM</name>
<protein>
    <submittedName>
        <fullName evidence="2">Cholesterol dehydrogenase</fullName>
    </submittedName>
</protein>
<evidence type="ECO:0000313" key="3">
    <source>
        <dbReference type="Proteomes" id="UP000249005"/>
    </source>
</evidence>
<gene>
    <name evidence="2" type="ORF">NCTC12151_00627</name>
</gene>
<dbReference type="EMBL" id="LS483470">
    <property type="protein sequence ID" value="SQI36122.1"/>
    <property type="molecule type" value="Genomic_DNA"/>
</dbReference>